<dbReference type="InterPro" id="IPR006700">
    <property type="entry name" value="RsmE"/>
</dbReference>
<evidence type="ECO:0000256" key="8">
    <source>
        <dbReference type="ARBA" id="ARBA00025699"/>
    </source>
</evidence>
<dbReference type="EC" id="2.1.1.193" evidence="10"/>
<dbReference type="RefSeq" id="WP_114544107.1">
    <property type="nucleotide sequence ID" value="NZ_QQBG01000008.1"/>
</dbReference>
<evidence type="ECO:0000259" key="12">
    <source>
        <dbReference type="Pfam" id="PF20260"/>
    </source>
</evidence>
<evidence type="ECO:0000256" key="5">
    <source>
        <dbReference type="ARBA" id="ARBA00022603"/>
    </source>
</evidence>
<protein>
    <recommendedName>
        <fullName evidence="10">Ribosomal RNA small subunit methyltransferase E</fullName>
        <ecNumber evidence="10">2.1.1.193</ecNumber>
    </recommendedName>
</protein>
<dbReference type="CDD" id="cd18084">
    <property type="entry name" value="RsmE-like"/>
    <property type="match status" value="1"/>
</dbReference>
<sequence>MIKKHLFTSFCPNMPLSSGTNYQLSEQESHHVVRVLRKRAGEKLRVINGKGDVALSNLIEADPQKAILRHEEIKHLTSPPLHLFINIENKQRLEWLIEKGTELGVTAFYIHSSMRLTLHRLEQITIAALKQSRNPLLPSIQLISDPESNLDPKGSVLWCDTEGVPVNTIKALRLPIQIIVGPENGFSSEEKKKLERRGQAIKLHRYLLRTETAALTALSQVQAHIEQTERVGFEPTVP</sequence>
<dbReference type="PANTHER" id="PTHR30027">
    <property type="entry name" value="RIBOSOMAL RNA SMALL SUBUNIT METHYLTRANSFERASE E"/>
    <property type="match status" value="1"/>
</dbReference>
<comment type="caution">
    <text evidence="13">The sequence shown here is derived from an EMBL/GenBank/DDBJ whole genome shotgun (WGS) entry which is preliminary data.</text>
</comment>
<dbReference type="SUPFAM" id="SSF75217">
    <property type="entry name" value="alpha/beta knot"/>
    <property type="match status" value="1"/>
</dbReference>
<evidence type="ECO:0000259" key="11">
    <source>
        <dbReference type="Pfam" id="PF04452"/>
    </source>
</evidence>
<organism evidence="13 14">
    <name type="scientific">Candidatus Similichlamydia laticola</name>
    <dbReference type="NCBI Taxonomy" id="2170265"/>
    <lineage>
        <taxon>Bacteria</taxon>
        <taxon>Pseudomonadati</taxon>
        <taxon>Chlamydiota</taxon>
        <taxon>Chlamydiia</taxon>
        <taxon>Parachlamydiales</taxon>
        <taxon>Candidatus Parilichlamydiaceae</taxon>
        <taxon>Candidatus Similichlamydia</taxon>
    </lineage>
</organism>
<evidence type="ECO:0000256" key="10">
    <source>
        <dbReference type="PIRNR" id="PIRNR015601"/>
    </source>
</evidence>
<keyword evidence="5 10" id="KW-0489">Methyltransferase</keyword>
<feature type="domain" description="Ribosomal RNA small subunit methyltransferase E methyltransferase" evidence="11">
    <location>
        <begin position="79"/>
        <end position="222"/>
    </location>
</feature>
<gene>
    <name evidence="13" type="ORF">HAT2_00126</name>
</gene>
<name>A0A369KL53_9BACT</name>
<comment type="function">
    <text evidence="8 10">Specifically methylates the N3 position of the uracil ring of uridine 1498 (m3U1498) in 16S rRNA. Acts on the fully assembled 30S ribosomal subunit.</text>
</comment>
<evidence type="ECO:0000256" key="4">
    <source>
        <dbReference type="ARBA" id="ARBA00022552"/>
    </source>
</evidence>
<dbReference type="InterPro" id="IPR046886">
    <property type="entry name" value="RsmE_MTase_dom"/>
</dbReference>
<keyword evidence="6 10" id="KW-0808">Transferase</keyword>
<dbReference type="OrthoDB" id="9815641at2"/>
<evidence type="ECO:0000256" key="9">
    <source>
        <dbReference type="ARBA" id="ARBA00047944"/>
    </source>
</evidence>
<evidence type="ECO:0000256" key="7">
    <source>
        <dbReference type="ARBA" id="ARBA00022691"/>
    </source>
</evidence>
<evidence type="ECO:0000256" key="1">
    <source>
        <dbReference type="ARBA" id="ARBA00004496"/>
    </source>
</evidence>
<keyword evidence="14" id="KW-1185">Reference proteome</keyword>
<dbReference type="InterPro" id="IPR029026">
    <property type="entry name" value="tRNA_m1G_MTases_N"/>
</dbReference>
<keyword evidence="4 10" id="KW-0698">rRNA processing</keyword>
<dbReference type="EMBL" id="QQBG01000008">
    <property type="protein sequence ID" value="RDB31746.1"/>
    <property type="molecule type" value="Genomic_DNA"/>
</dbReference>
<dbReference type="NCBIfam" id="TIGR00046">
    <property type="entry name" value="RsmE family RNA methyltransferase"/>
    <property type="match status" value="1"/>
</dbReference>
<keyword evidence="7 10" id="KW-0949">S-adenosyl-L-methionine</keyword>
<dbReference type="Proteomes" id="UP000253816">
    <property type="component" value="Unassembled WGS sequence"/>
</dbReference>
<comment type="catalytic activity">
    <reaction evidence="9 10">
        <text>uridine(1498) in 16S rRNA + S-adenosyl-L-methionine = N(3)-methyluridine(1498) in 16S rRNA + S-adenosyl-L-homocysteine + H(+)</text>
        <dbReference type="Rhea" id="RHEA:42920"/>
        <dbReference type="Rhea" id="RHEA-COMP:10283"/>
        <dbReference type="Rhea" id="RHEA-COMP:10284"/>
        <dbReference type="ChEBI" id="CHEBI:15378"/>
        <dbReference type="ChEBI" id="CHEBI:57856"/>
        <dbReference type="ChEBI" id="CHEBI:59789"/>
        <dbReference type="ChEBI" id="CHEBI:65315"/>
        <dbReference type="ChEBI" id="CHEBI:74502"/>
        <dbReference type="EC" id="2.1.1.193"/>
    </reaction>
</comment>
<dbReference type="Pfam" id="PF20260">
    <property type="entry name" value="PUA_4"/>
    <property type="match status" value="1"/>
</dbReference>
<keyword evidence="3 10" id="KW-0963">Cytoplasm</keyword>
<dbReference type="Pfam" id="PF04452">
    <property type="entry name" value="Methyltrans_RNA"/>
    <property type="match status" value="1"/>
</dbReference>
<evidence type="ECO:0000256" key="3">
    <source>
        <dbReference type="ARBA" id="ARBA00022490"/>
    </source>
</evidence>
<dbReference type="GO" id="GO:0070475">
    <property type="term" value="P:rRNA base methylation"/>
    <property type="evidence" value="ECO:0007669"/>
    <property type="project" value="TreeGrafter"/>
</dbReference>
<evidence type="ECO:0000256" key="2">
    <source>
        <dbReference type="ARBA" id="ARBA00005528"/>
    </source>
</evidence>
<evidence type="ECO:0000313" key="14">
    <source>
        <dbReference type="Proteomes" id="UP000253816"/>
    </source>
</evidence>
<dbReference type="InterPro" id="IPR015947">
    <property type="entry name" value="PUA-like_sf"/>
</dbReference>
<dbReference type="GO" id="GO:0070042">
    <property type="term" value="F:rRNA (uridine-N3-)-methyltransferase activity"/>
    <property type="evidence" value="ECO:0007669"/>
    <property type="project" value="TreeGrafter"/>
</dbReference>
<dbReference type="AlphaFoldDB" id="A0A369KL53"/>
<dbReference type="SUPFAM" id="SSF88697">
    <property type="entry name" value="PUA domain-like"/>
    <property type="match status" value="1"/>
</dbReference>
<comment type="similarity">
    <text evidence="2 10">Belongs to the RNA methyltransferase RsmE family.</text>
</comment>
<dbReference type="Gene3D" id="3.40.1280.10">
    <property type="match status" value="1"/>
</dbReference>
<dbReference type="GO" id="GO:0005737">
    <property type="term" value="C:cytoplasm"/>
    <property type="evidence" value="ECO:0007669"/>
    <property type="project" value="UniProtKB-SubCell"/>
</dbReference>
<proteinExistence type="inferred from homology"/>
<evidence type="ECO:0000256" key="6">
    <source>
        <dbReference type="ARBA" id="ARBA00022679"/>
    </source>
</evidence>
<dbReference type="PIRSF" id="PIRSF015601">
    <property type="entry name" value="MTase_slr0722"/>
    <property type="match status" value="1"/>
</dbReference>
<reference evidence="13 14" key="1">
    <citation type="submission" date="2018-07" db="EMBL/GenBank/DDBJ databases">
        <title>Comparative genomics of the Candidatus Parilichlamydiaceae reveals evidence of convergent evolution and genome reduction in the phylum Chlamydiae.</title>
        <authorList>
            <person name="Taylor-Brown A."/>
            <person name="Polkinghorne A."/>
        </authorList>
    </citation>
    <scope>NUCLEOTIDE SEQUENCE [LARGE SCALE GENOMIC DNA]</scope>
    <source>
        <strain evidence="13 14">Hat2</strain>
    </source>
</reference>
<feature type="domain" description="Ribosomal RNA small subunit methyltransferase E PUA-like" evidence="12">
    <location>
        <begin position="24"/>
        <end position="68"/>
    </location>
</feature>
<comment type="subcellular location">
    <subcellularLocation>
        <location evidence="1 10">Cytoplasm</location>
    </subcellularLocation>
</comment>
<dbReference type="InterPro" id="IPR046887">
    <property type="entry name" value="RsmE_PUA-like"/>
</dbReference>
<accession>A0A369KL53</accession>
<dbReference type="InterPro" id="IPR029028">
    <property type="entry name" value="Alpha/beta_knot_MTases"/>
</dbReference>
<dbReference type="PANTHER" id="PTHR30027:SF3">
    <property type="entry name" value="16S RRNA (URACIL(1498)-N(3))-METHYLTRANSFERASE"/>
    <property type="match status" value="1"/>
</dbReference>
<dbReference type="Gene3D" id="2.40.240.20">
    <property type="entry name" value="Hypothetical PUA domain-like, domain 1"/>
    <property type="match status" value="1"/>
</dbReference>
<evidence type="ECO:0000313" key="13">
    <source>
        <dbReference type="EMBL" id="RDB31746.1"/>
    </source>
</evidence>